<dbReference type="AlphaFoldDB" id="A0AAN7XC00"/>
<proteinExistence type="predicted"/>
<keyword evidence="3" id="KW-1185">Reference proteome</keyword>
<dbReference type="Proteomes" id="UP001346869">
    <property type="component" value="Unassembled WGS sequence"/>
</dbReference>
<reference evidence="2 3" key="2">
    <citation type="journal article" date="2023" name="Mol. Biol. Evol.">
        <title>Genomics of Secondarily Temperate Adaptation in the Only Non-Antarctic Icefish.</title>
        <authorList>
            <person name="Rivera-Colon A.G."/>
            <person name="Rayamajhi N."/>
            <person name="Minhas B.F."/>
            <person name="Madrigal G."/>
            <person name="Bilyk K.T."/>
            <person name="Yoon V."/>
            <person name="Hune M."/>
            <person name="Gregory S."/>
            <person name="Cheng C.H.C."/>
            <person name="Catchen J.M."/>
        </authorList>
    </citation>
    <scope>NUCLEOTIDE SEQUENCE [LARGE SCALE GENOMIC DNA]</scope>
    <source>
        <strain evidence="2">JMC-PN-2008</strain>
    </source>
</reference>
<feature type="region of interest" description="Disordered" evidence="1">
    <location>
        <begin position="1"/>
        <end position="27"/>
    </location>
</feature>
<sequence>MELHIPASRRQTDGASHCGGGGGGIREDREVEKVERNVFPTTEKTSKSVSQFPVMVPQLHRASTCFSSICISARLAPPACATYAKITRSTRCNKPSALSVTLHAFDM</sequence>
<evidence type="ECO:0000256" key="1">
    <source>
        <dbReference type="SAM" id="MobiDB-lite"/>
    </source>
</evidence>
<reference evidence="2 3" key="1">
    <citation type="journal article" date="2023" name="Genes (Basel)">
        <title>Chromosome-Level Genome Assembly and Circadian Gene Repertoire of the Patagonia Blennie Eleginops maclovinus-The Closest Ancestral Proxy of Antarctic Cryonotothenioids.</title>
        <authorList>
            <person name="Cheng C.C."/>
            <person name="Rivera-Colon A.G."/>
            <person name="Minhas B.F."/>
            <person name="Wilson L."/>
            <person name="Rayamajhi N."/>
            <person name="Vargas-Chacoff L."/>
            <person name="Catchen J.M."/>
        </authorList>
    </citation>
    <scope>NUCLEOTIDE SEQUENCE [LARGE SCALE GENOMIC DNA]</scope>
    <source>
        <strain evidence="2">JMC-PN-2008</strain>
    </source>
</reference>
<comment type="caution">
    <text evidence="2">The sequence shown here is derived from an EMBL/GenBank/DDBJ whole genome shotgun (WGS) entry which is preliminary data.</text>
</comment>
<accession>A0AAN7XC00</accession>
<gene>
    <name evidence="2" type="ORF">PBY51_011149</name>
</gene>
<organism evidence="2 3">
    <name type="scientific">Eleginops maclovinus</name>
    <name type="common">Patagonian blennie</name>
    <name type="synonym">Eleginus maclovinus</name>
    <dbReference type="NCBI Taxonomy" id="56733"/>
    <lineage>
        <taxon>Eukaryota</taxon>
        <taxon>Metazoa</taxon>
        <taxon>Chordata</taxon>
        <taxon>Craniata</taxon>
        <taxon>Vertebrata</taxon>
        <taxon>Euteleostomi</taxon>
        <taxon>Actinopterygii</taxon>
        <taxon>Neopterygii</taxon>
        <taxon>Teleostei</taxon>
        <taxon>Neoteleostei</taxon>
        <taxon>Acanthomorphata</taxon>
        <taxon>Eupercaria</taxon>
        <taxon>Perciformes</taxon>
        <taxon>Notothenioidei</taxon>
        <taxon>Eleginopidae</taxon>
        <taxon>Eleginops</taxon>
    </lineage>
</organism>
<evidence type="ECO:0000313" key="2">
    <source>
        <dbReference type="EMBL" id="KAK5857940.1"/>
    </source>
</evidence>
<dbReference type="EMBL" id="JAUZQC010000016">
    <property type="protein sequence ID" value="KAK5857940.1"/>
    <property type="molecule type" value="Genomic_DNA"/>
</dbReference>
<protein>
    <submittedName>
        <fullName evidence="2">Uncharacterized protein</fullName>
    </submittedName>
</protein>
<name>A0AAN7XC00_ELEMC</name>
<evidence type="ECO:0000313" key="3">
    <source>
        <dbReference type="Proteomes" id="UP001346869"/>
    </source>
</evidence>